<comment type="caution">
    <text evidence="1">The sequence shown here is derived from an EMBL/GenBank/DDBJ whole genome shotgun (WGS) entry which is preliminary data.</text>
</comment>
<dbReference type="RefSeq" id="WP_283404548.1">
    <property type="nucleotide sequence ID" value="NZ_BAAAEA010000002.1"/>
</dbReference>
<dbReference type="InterPro" id="IPR000180">
    <property type="entry name" value="Dipep_AS"/>
</dbReference>
<dbReference type="InterPro" id="IPR008257">
    <property type="entry name" value="Pept_M19"/>
</dbReference>
<dbReference type="CDD" id="cd01301">
    <property type="entry name" value="rDP_like"/>
    <property type="match status" value="1"/>
</dbReference>
<dbReference type="InterPro" id="IPR032466">
    <property type="entry name" value="Metal_Hydrolase"/>
</dbReference>
<name>A0ABY1P5T7_9HYPH</name>
<gene>
    <name evidence="1" type="ORF">SAMN06265374_2850</name>
</gene>
<sequence length="355" mass="39098">MPHFENSQSIPVFDGHNDTLLKLVIEDIQKKPRSFFERSTKGHLDFERAQDGGFAGGLFALFVPSDPNQDFSKPFNPKDPNSYRPVPQKDALSFTYRMIEKAELLAGESEGGFKICKSPEELRDAIKTGQMAVSLHIEGAEAIDDEFYVLEDLYKRGLRSLGPVWSRENIFGYGVPMDHPASPDIGPGLTEAGRDLVRACNRLGILLDTSHLNEKGFWDVARITDRPIIASHSNAHAICASSRNLTDKQLDAIKESGGLVGINFHIAFLRPDGAYNRDTPIDVIADHAAYLIDRLGEDHVALGSDFDGCLPPKDLADVTGLPRLLETFSERGFSDSVIGKLAYKNWLSALETAAA</sequence>
<proteinExistence type="predicted"/>
<organism evidence="1 2">
    <name type="scientific">Roseibium denhamense</name>
    <dbReference type="NCBI Taxonomy" id="76305"/>
    <lineage>
        <taxon>Bacteria</taxon>
        <taxon>Pseudomonadati</taxon>
        <taxon>Pseudomonadota</taxon>
        <taxon>Alphaproteobacteria</taxon>
        <taxon>Hyphomicrobiales</taxon>
        <taxon>Stappiaceae</taxon>
        <taxon>Roseibium</taxon>
    </lineage>
</organism>
<dbReference type="SUPFAM" id="SSF51556">
    <property type="entry name" value="Metallo-dependent hydrolases"/>
    <property type="match status" value="1"/>
</dbReference>
<accession>A0ABY1P5T7</accession>
<reference evidence="1 2" key="1">
    <citation type="submission" date="2017-05" db="EMBL/GenBank/DDBJ databases">
        <authorList>
            <person name="Varghese N."/>
            <person name="Submissions S."/>
        </authorList>
    </citation>
    <scope>NUCLEOTIDE SEQUENCE [LARGE SCALE GENOMIC DNA]</scope>
    <source>
        <strain evidence="1 2">DSM 15949</strain>
    </source>
</reference>
<dbReference type="Proteomes" id="UP001157914">
    <property type="component" value="Unassembled WGS sequence"/>
</dbReference>
<dbReference type="Pfam" id="PF01244">
    <property type="entry name" value="Peptidase_M19"/>
    <property type="match status" value="1"/>
</dbReference>
<dbReference type="PROSITE" id="PS00869">
    <property type="entry name" value="RENAL_DIPEPTIDASE_1"/>
    <property type="match status" value="1"/>
</dbReference>
<dbReference type="EMBL" id="FXTT01000003">
    <property type="protein sequence ID" value="SMP26998.1"/>
    <property type="molecule type" value="Genomic_DNA"/>
</dbReference>
<protein>
    <submittedName>
        <fullName evidence="1">Membrane dipeptidase</fullName>
    </submittedName>
</protein>
<dbReference type="PROSITE" id="PS51365">
    <property type="entry name" value="RENAL_DIPEPTIDASE_2"/>
    <property type="match status" value="1"/>
</dbReference>
<dbReference type="PANTHER" id="PTHR10443">
    <property type="entry name" value="MICROSOMAL DIPEPTIDASE"/>
    <property type="match status" value="1"/>
</dbReference>
<dbReference type="Gene3D" id="3.20.20.140">
    <property type="entry name" value="Metal-dependent hydrolases"/>
    <property type="match status" value="1"/>
</dbReference>
<keyword evidence="2" id="KW-1185">Reference proteome</keyword>
<evidence type="ECO:0000313" key="2">
    <source>
        <dbReference type="Proteomes" id="UP001157914"/>
    </source>
</evidence>
<dbReference type="PANTHER" id="PTHR10443:SF12">
    <property type="entry name" value="DIPEPTIDASE"/>
    <property type="match status" value="1"/>
</dbReference>
<evidence type="ECO:0000313" key="1">
    <source>
        <dbReference type="EMBL" id="SMP26998.1"/>
    </source>
</evidence>